<sequence>MTIPLPHATSRGPSRYLLTDLNTRLCLHGFELESFDCQMLLWSLPRAEGPDLMVVLEQADPDPATWRLERWQVRMLFNGYDPLFTLPLEDPDLLDHIDAALATPFSPIGRCVVTLTSAEAVAFGAAVQSLLGTAADPASEPPAAATLRTLVGELRHASVPDDRPALSGTSNGTPRDTGT</sequence>
<reference evidence="2 3" key="1">
    <citation type="submission" date="2020-08" db="EMBL/GenBank/DDBJ databases">
        <title>Genomic Encyclopedia of Type Strains, Phase IV (KMG-IV): sequencing the most valuable type-strain genomes for metagenomic binning, comparative biology and taxonomic classification.</title>
        <authorList>
            <person name="Goeker M."/>
        </authorList>
    </citation>
    <scope>NUCLEOTIDE SEQUENCE [LARGE SCALE GENOMIC DNA]</scope>
    <source>
        <strain evidence="2 3">DSM 44197</strain>
    </source>
</reference>
<evidence type="ECO:0000256" key="1">
    <source>
        <dbReference type="SAM" id="MobiDB-lite"/>
    </source>
</evidence>
<proteinExistence type="predicted"/>
<feature type="compositionally biased region" description="Polar residues" evidence="1">
    <location>
        <begin position="167"/>
        <end position="179"/>
    </location>
</feature>
<feature type="region of interest" description="Disordered" evidence="1">
    <location>
        <begin position="156"/>
        <end position="179"/>
    </location>
</feature>
<evidence type="ECO:0000313" key="2">
    <source>
        <dbReference type="EMBL" id="MBA8953929.1"/>
    </source>
</evidence>
<organism evidence="2 3">
    <name type="scientific">Actinomadura namibiensis</name>
    <dbReference type="NCBI Taxonomy" id="182080"/>
    <lineage>
        <taxon>Bacteria</taxon>
        <taxon>Bacillati</taxon>
        <taxon>Actinomycetota</taxon>
        <taxon>Actinomycetes</taxon>
        <taxon>Streptosporangiales</taxon>
        <taxon>Thermomonosporaceae</taxon>
        <taxon>Actinomadura</taxon>
    </lineage>
</organism>
<dbReference type="EMBL" id="JACJIA010000008">
    <property type="protein sequence ID" value="MBA8953929.1"/>
    <property type="molecule type" value="Genomic_DNA"/>
</dbReference>
<protein>
    <submittedName>
        <fullName evidence="2">Uncharacterized protein</fullName>
    </submittedName>
</protein>
<gene>
    <name evidence="2" type="ORF">HNR61_005583</name>
</gene>
<accession>A0A7W3LTC0</accession>
<dbReference type="Proteomes" id="UP000572680">
    <property type="component" value="Unassembled WGS sequence"/>
</dbReference>
<keyword evidence="3" id="KW-1185">Reference proteome</keyword>
<comment type="caution">
    <text evidence="2">The sequence shown here is derived from an EMBL/GenBank/DDBJ whole genome shotgun (WGS) entry which is preliminary data.</text>
</comment>
<dbReference type="AlphaFoldDB" id="A0A7W3LTC0"/>
<evidence type="ECO:0000313" key="3">
    <source>
        <dbReference type="Proteomes" id="UP000572680"/>
    </source>
</evidence>
<name>A0A7W3LTC0_ACTNM</name>
<dbReference type="RefSeq" id="WP_182846092.1">
    <property type="nucleotide sequence ID" value="NZ_BAAALP010000001.1"/>
</dbReference>